<evidence type="ECO:0000313" key="3">
    <source>
        <dbReference type="Proteomes" id="UP000286701"/>
    </source>
</evidence>
<reference evidence="2 3" key="1">
    <citation type="submission" date="2019-01" db="EMBL/GenBank/DDBJ databases">
        <title>Mucilaginibacter antarcticum sp. nov., isolated from antarctic soil.</title>
        <authorList>
            <person name="Yan Y.-Q."/>
            <person name="Du Z.-J."/>
        </authorList>
    </citation>
    <scope>NUCLEOTIDE SEQUENCE [LARGE SCALE GENOMIC DNA]</scope>
    <source>
        <strain evidence="2 3">F01003</strain>
    </source>
</reference>
<feature type="transmembrane region" description="Helical" evidence="1">
    <location>
        <begin position="31"/>
        <end position="47"/>
    </location>
</feature>
<name>A0A444MJZ9_9SPHI</name>
<dbReference type="EMBL" id="SBIW01000008">
    <property type="protein sequence ID" value="RWY49189.1"/>
    <property type="molecule type" value="Genomic_DNA"/>
</dbReference>
<keyword evidence="1" id="KW-0812">Transmembrane</keyword>
<dbReference type="RefSeq" id="WP_128535261.1">
    <property type="nucleotide sequence ID" value="NZ_SBIW01000008.1"/>
</dbReference>
<dbReference type="AlphaFoldDB" id="A0A444MJZ9"/>
<sequence>MNFKLLLQLSVFGLIMAFGTISLIPEKIEPVFWVVIFIFCAVVIAKACPGKYFWHGFVLSLINSVWITIVHTIFYDNYLPHHPNMGSFELGRHPRLMLILMAPVFGIMFGLIQGLFAFAASKLVKKN</sequence>
<feature type="transmembrane region" description="Helical" evidence="1">
    <location>
        <begin position="53"/>
        <end position="75"/>
    </location>
</feature>
<dbReference type="Proteomes" id="UP000286701">
    <property type="component" value="Unassembled WGS sequence"/>
</dbReference>
<evidence type="ECO:0000256" key="1">
    <source>
        <dbReference type="SAM" id="Phobius"/>
    </source>
</evidence>
<feature type="transmembrane region" description="Helical" evidence="1">
    <location>
        <begin position="6"/>
        <end position="24"/>
    </location>
</feature>
<evidence type="ECO:0000313" key="2">
    <source>
        <dbReference type="EMBL" id="RWY49189.1"/>
    </source>
</evidence>
<dbReference type="OrthoDB" id="797097at2"/>
<accession>A0A444MJZ9</accession>
<gene>
    <name evidence="2" type="ORF">EPL05_17400</name>
</gene>
<keyword evidence="3" id="KW-1185">Reference proteome</keyword>
<comment type="caution">
    <text evidence="2">The sequence shown here is derived from an EMBL/GenBank/DDBJ whole genome shotgun (WGS) entry which is preliminary data.</text>
</comment>
<organism evidence="2 3">
    <name type="scientific">Mucilaginibacter gilvus</name>
    <dbReference type="NCBI Taxonomy" id="2305909"/>
    <lineage>
        <taxon>Bacteria</taxon>
        <taxon>Pseudomonadati</taxon>
        <taxon>Bacteroidota</taxon>
        <taxon>Sphingobacteriia</taxon>
        <taxon>Sphingobacteriales</taxon>
        <taxon>Sphingobacteriaceae</taxon>
        <taxon>Mucilaginibacter</taxon>
    </lineage>
</organism>
<keyword evidence="1" id="KW-0472">Membrane</keyword>
<proteinExistence type="predicted"/>
<feature type="transmembrane region" description="Helical" evidence="1">
    <location>
        <begin position="96"/>
        <end position="120"/>
    </location>
</feature>
<keyword evidence="1" id="KW-1133">Transmembrane helix</keyword>
<protein>
    <submittedName>
        <fullName evidence="2">Uncharacterized protein</fullName>
    </submittedName>
</protein>